<proteinExistence type="predicted"/>
<feature type="non-terminal residue" evidence="1">
    <location>
        <position position="1"/>
    </location>
</feature>
<protein>
    <submittedName>
        <fullName evidence="1">Uncharacterized protein</fullName>
    </submittedName>
</protein>
<evidence type="ECO:0000313" key="2">
    <source>
        <dbReference type="Proteomes" id="UP001295444"/>
    </source>
</evidence>
<sequence>DLAKKIISITKQINELLLDETAHTLQNLKIRNYTQGNRAGKALATLLRQKQAQSKIPYLHNHTGGKTHDPREILAEMANFYDTLYNIKQDPQTSTVRTRHPKLLI</sequence>
<organism evidence="1 2">
    <name type="scientific">Pelobates cultripes</name>
    <name type="common">Western spadefoot toad</name>
    <dbReference type="NCBI Taxonomy" id="61616"/>
    <lineage>
        <taxon>Eukaryota</taxon>
        <taxon>Metazoa</taxon>
        <taxon>Chordata</taxon>
        <taxon>Craniata</taxon>
        <taxon>Vertebrata</taxon>
        <taxon>Euteleostomi</taxon>
        <taxon>Amphibia</taxon>
        <taxon>Batrachia</taxon>
        <taxon>Anura</taxon>
        <taxon>Pelobatoidea</taxon>
        <taxon>Pelobatidae</taxon>
        <taxon>Pelobates</taxon>
    </lineage>
</organism>
<dbReference type="AlphaFoldDB" id="A0AAD1W553"/>
<reference evidence="1" key="1">
    <citation type="submission" date="2022-03" db="EMBL/GenBank/DDBJ databases">
        <authorList>
            <person name="Alioto T."/>
            <person name="Alioto T."/>
            <person name="Gomez Garrido J."/>
        </authorList>
    </citation>
    <scope>NUCLEOTIDE SEQUENCE</scope>
</reference>
<dbReference type="Proteomes" id="UP001295444">
    <property type="component" value="Chromosome 05"/>
</dbReference>
<accession>A0AAD1W553</accession>
<evidence type="ECO:0000313" key="1">
    <source>
        <dbReference type="EMBL" id="CAH2292314.1"/>
    </source>
</evidence>
<keyword evidence="2" id="KW-1185">Reference proteome</keyword>
<name>A0AAD1W553_PELCU</name>
<gene>
    <name evidence="1" type="ORF">PECUL_23A047197</name>
</gene>
<dbReference type="EMBL" id="OW240916">
    <property type="protein sequence ID" value="CAH2292314.1"/>
    <property type="molecule type" value="Genomic_DNA"/>
</dbReference>